<evidence type="ECO:0000313" key="1">
    <source>
        <dbReference type="EMBL" id="HIS37333.1"/>
    </source>
</evidence>
<organism evidence="1 2">
    <name type="scientific">Candidatus Scatousia excrementigallinarum</name>
    <dbReference type="NCBI Taxonomy" id="2840935"/>
    <lineage>
        <taxon>Bacteria</taxon>
        <taxon>Candidatus Scatousia</taxon>
    </lineage>
</organism>
<dbReference type="EMBL" id="DVIU01000240">
    <property type="protein sequence ID" value="HIS37333.1"/>
    <property type="molecule type" value="Genomic_DNA"/>
</dbReference>
<name>A0A9D1F0K1_9BACT</name>
<sequence length="167" mass="20114">MNKFDAAKKIYYDCLGSRETIDREYYHEYRKYNVPFELEEEWKQDICNTLLHRIENESGFFRIEAIGAYIQIIDSNSAINFLLDILKKRLDTFSAILVLETLKNYLSHDKIYHLPLDVKLLIKETINKYKLLLIKSDIEVDEFFKNLYYMKDYDFSDTNIIKRINLL</sequence>
<proteinExistence type="predicted"/>
<dbReference type="AlphaFoldDB" id="A0A9D1F0K1"/>
<gene>
    <name evidence="1" type="ORF">IAC10_12035</name>
</gene>
<reference evidence="1" key="2">
    <citation type="journal article" date="2021" name="PeerJ">
        <title>Extensive microbial diversity within the chicken gut microbiome revealed by metagenomics and culture.</title>
        <authorList>
            <person name="Gilroy R."/>
            <person name="Ravi A."/>
            <person name="Getino M."/>
            <person name="Pursley I."/>
            <person name="Horton D.L."/>
            <person name="Alikhan N.F."/>
            <person name="Baker D."/>
            <person name="Gharbi K."/>
            <person name="Hall N."/>
            <person name="Watson M."/>
            <person name="Adriaenssens E.M."/>
            <person name="Foster-Nyarko E."/>
            <person name="Jarju S."/>
            <person name="Secka A."/>
            <person name="Antonio M."/>
            <person name="Oren A."/>
            <person name="Chaudhuri R.R."/>
            <person name="La Ragione R."/>
            <person name="Hildebrand F."/>
            <person name="Pallen M.J."/>
        </authorList>
    </citation>
    <scope>NUCLEOTIDE SEQUENCE</scope>
    <source>
        <strain evidence="1">6276</strain>
    </source>
</reference>
<accession>A0A9D1F0K1</accession>
<evidence type="ECO:0000313" key="2">
    <source>
        <dbReference type="Proteomes" id="UP000823928"/>
    </source>
</evidence>
<reference evidence="1" key="1">
    <citation type="submission" date="2020-10" db="EMBL/GenBank/DDBJ databases">
        <authorList>
            <person name="Gilroy R."/>
        </authorList>
    </citation>
    <scope>NUCLEOTIDE SEQUENCE</scope>
    <source>
        <strain evidence="1">6276</strain>
    </source>
</reference>
<comment type="caution">
    <text evidence="1">The sequence shown here is derived from an EMBL/GenBank/DDBJ whole genome shotgun (WGS) entry which is preliminary data.</text>
</comment>
<protein>
    <submittedName>
        <fullName evidence="1">Uncharacterized protein</fullName>
    </submittedName>
</protein>
<dbReference type="Proteomes" id="UP000823928">
    <property type="component" value="Unassembled WGS sequence"/>
</dbReference>